<evidence type="ECO:0000313" key="18">
    <source>
        <dbReference type="EMBL" id="KAF3798589.1"/>
    </source>
</evidence>
<feature type="domain" description="Protein kinase" evidence="17">
    <location>
        <begin position="586"/>
        <end position="939"/>
    </location>
</feature>
<keyword evidence="7" id="KW-0808">Transferase</keyword>
<dbReference type="GO" id="GO:0004674">
    <property type="term" value="F:protein serine/threonine kinase activity"/>
    <property type="evidence" value="ECO:0007669"/>
    <property type="project" value="UniProtKB-KW"/>
</dbReference>
<protein>
    <recommendedName>
        <fullName evidence="5">EKC/KEOPS complex subunit BUD32</fullName>
        <ecNumber evidence="3">2.7.11.1</ecNumber>
    </recommendedName>
    <alternativeName>
        <fullName evidence="11 12">Atypical Serine/threonine protein kinase BUD32</fullName>
    </alternativeName>
    <alternativeName>
        <fullName evidence="4">EKC/KEOPS complex subunit bud32</fullName>
    </alternativeName>
</protein>
<dbReference type="PROSITE" id="PS50011">
    <property type="entry name" value="PROTEIN_KINASE_DOM"/>
    <property type="match status" value="2"/>
</dbReference>
<dbReference type="PANTHER" id="PTHR47634">
    <property type="entry name" value="PROTEIN KINASE DOMAIN-CONTAINING PROTEIN-RELATED"/>
    <property type="match status" value="1"/>
</dbReference>
<feature type="region of interest" description="Disordered" evidence="16">
    <location>
        <begin position="853"/>
        <end position="875"/>
    </location>
</feature>
<dbReference type="Proteomes" id="UP000613401">
    <property type="component" value="Unassembled WGS sequence"/>
</dbReference>
<name>A0A8H4FF04_COLGL</name>
<dbReference type="InterPro" id="IPR000719">
    <property type="entry name" value="Prot_kinase_dom"/>
</dbReference>
<feature type="domain" description="Protein kinase" evidence="17">
    <location>
        <begin position="54"/>
        <end position="427"/>
    </location>
</feature>
<dbReference type="SUPFAM" id="SSF56112">
    <property type="entry name" value="Protein kinase-like (PK-like)"/>
    <property type="match status" value="2"/>
</dbReference>
<dbReference type="AlphaFoldDB" id="A0A8H4FF04"/>
<accession>A0A8H4FF04</accession>
<reference evidence="18" key="1">
    <citation type="journal article" date="2020" name="Phytopathology">
        <title>Genome sequence and comparative analysis of Colletotrichum gloeosporioides isolated from Liriodendron leaves.</title>
        <authorList>
            <person name="Fu F.F."/>
            <person name="Hao Z."/>
            <person name="Wang P."/>
            <person name="Lu Y."/>
            <person name="Xue L.J."/>
            <person name="Wei G."/>
            <person name="Tian Y."/>
            <person name="Baishi H."/>
            <person name="Xu H."/>
            <person name="Shi J."/>
            <person name="Cheng T."/>
            <person name="Wang G."/>
            <person name="Yi Y."/>
            <person name="Chen J."/>
        </authorList>
    </citation>
    <scope>NUCLEOTIDE SEQUENCE</scope>
    <source>
        <strain evidence="18">Lc1</strain>
    </source>
</reference>
<dbReference type="Gene3D" id="1.10.510.10">
    <property type="entry name" value="Transferase(Phosphotransferase) domain 1"/>
    <property type="match status" value="2"/>
</dbReference>
<evidence type="ECO:0000256" key="4">
    <source>
        <dbReference type="ARBA" id="ARBA00013948"/>
    </source>
</evidence>
<dbReference type="Gene3D" id="3.30.200.20">
    <property type="entry name" value="Phosphorylase Kinase, domain 1"/>
    <property type="match status" value="2"/>
</dbReference>
<evidence type="ECO:0000256" key="15">
    <source>
        <dbReference type="PROSITE-ProRule" id="PRU10141"/>
    </source>
</evidence>
<dbReference type="PROSITE" id="PS00107">
    <property type="entry name" value="PROTEIN_KINASE_ATP"/>
    <property type="match status" value="1"/>
</dbReference>
<keyword evidence="10 15" id="KW-0067">ATP-binding</keyword>
<gene>
    <name evidence="18" type="ORF">GCG54_00010741</name>
</gene>
<dbReference type="InterPro" id="IPR017441">
    <property type="entry name" value="Protein_kinase_ATP_BS"/>
</dbReference>
<organism evidence="18 19">
    <name type="scientific">Colletotrichum gloeosporioides</name>
    <name type="common">Anthracnose fungus</name>
    <name type="synonym">Glomerella cingulata</name>
    <dbReference type="NCBI Taxonomy" id="474922"/>
    <lineage>
        <taxon>Eukaryota</taxon>
        <taxon>Fungi</taxon>
        <taxon>Dikarya</taxon>
        <taxon>Ascomycota</taxon>
        <taxon>Pezizomycotina</taxon>
        <taxon>Sordariomycetes</taxon>
        <taxon>Hypocreomycetidae</taxon>
        <taxon>Glomerellales</taxon>
        <taxon>Glomerellaceae</taxon>
        <taxon>Colletotrichum</taxon>
        <taxon>Colletotrichum gloeosporioides species complex</taxon>
    </lineage>
</organism>
<evidence type="ECO:0000256" key="2">
    <source>
        <dbReference type="ARBA" id="ARBA00011534"/>
    </source>
</evidence>
<evidence type="ECO:0000256" key="10">
    <source>
        <dbReference type="ARBA" id="ARBA00022840"/>
    </source>
</evidence>
<evidence type="ECO:0000256" key="11">
    <source>
        <dbReference type="ARBA" id="ARBA00030980"/>
    </source>
</evidence>
<dbReference type="GO" id="GO:0000245">
    <property type="term" value="P:spliceosomal complex assembly"/>
    <property type="evidence" value="ECO:0007669"/>
    <property type="project" value="TreeGrafter"/>
</dbReference>
<evidence type="ECO:0000256" key="3">
    <source>
        <dbReference type="ARBA" id="ARBA00012513"/>
    </source>
</evidence>
<keyword evidence="6" id="KW-0723">Serine/threonine-protein kinase</keyword>
<evidence type="ECO:0000256" key="7">
    <source>
        <dbReference type="ARBA" id="ARBA00022679"/>
    </source>
</evidence>
<dbReference type="PROSITE" id="PS00109">
    <property type="entry name" value="PROTEIN_KINASE_TYR"/>
    <property type="match status" value="1"/>
</dbReference>
<dbReference type="Pfam" id="PF00069">
    <property type="entry name" value="Pkinase"/>
    <property type="match status" value="2"/>
</dbReference>
<dbReference type="InterPro" id="IPR011009">
    <property type="entry name" value="Kinase-like_dom_sf"/>
</dbReference>
<dbReference type="EMBL" id="WVTB01000093">
    <property type="protein sequence ID" value="KAF3798589.1"/>
    <property type="molecule type" value="Genomic_DNA"/>
</dbReference>
<comment type="caution">
    <text evidence="18">The sequence shown here is derived from an EMBL/GenBank/DDBJ whole genome shotgun (WGS) entry which is preliminary data.</text>
</comment>
<evidence type="ECO:0000256" key="16">
    <source>
        <dbReference type="SAM" id="MobiDB-lite"/>
    </source>
</evidence>
<evidence type="ECO:0000256" key="8">
    <source>
        <dbReference type="ARBA" id="ARBA00022741"/>
    </source>
</evidence>
<keyword evidence="19" id="KW-1185">Reference proteome</keyword>
<dbReference type="GO" id="GO:0005524">
    <property type="term" value="F:ATP binding"/>
    <property type="evidence" value="ECO:0007669"/>
    <property type="project" value="UniProtKB-UniRule"/>
</dbReference>
<dbReference type="InterPro" id="IPR051334">
    <property type="entry name" value="SRPK"/>
</dbReference>
<comment type="function">
    <text evidence="1">Component of the EKC/KEOPS complex that is required for the formation of a threonylcarbamoyl group on adenosine at position 37 (t(6)A37) in tRNAs that read codons beginning with adenine. The complex is probably involved in the transfer of the threonylcarbamoyl moiety of threonylcarbamoyl-AMP (TC-AMP) to the N6 group of A37. BUD32 has ATPase activity in the context of the EKC/KEOPS complex and likely plays a supporting role to the catalytic subunit KAE1. The EKC/KEOPS complex also promotes both telomere uncapping and telomere elongation. The complex is required for efficient recruitment of transcriptional coactivators.</text>
</comment>
<evidence type="ECO:0000313" key="19">
    <source>
        <dbReference type="Proteomes" id="UP000613401"/>
    </source>
</evidence>
<reference evidence="18" key="2">
    <citation type="submission" date="2020-03" db="EMBL/GenBank/DDBJ databases">
        <authorList>
            <person name="Fu F.-F."/>
            <person name="Chen J."/>
        </authorList>
    </citation>
    <scope>NUCLEOTIDE SEQUENCE</scope>
    <source>
        <strain evidence="18">Lc1</strain>
    </source>
</reference>
<dbReference type="RefSeq" id="XP_045257749.1">
    <property type="nucleotide sequence ID" value="XM_045410658.1"/>
</dbReference>
<feature type="binding site" evidence="15">
    <location>
        <position position="83"/>
    </location>
    <ligand>
        <name>ATP</name>
        <dbReference type="ChEBI" id="CHEBI:30616"/>
    </ligand>
</feature>
<proteinExistence type="predicted"/>
<dbReference type="SMART" id="SM00220">
    <property type="entry name" value="S_TKc"/>
    <property type="match status" value="1"/>
</dbReference>
<evidence type="ECO:0000256" key="1">
    <source>
        <dbReference type="ARBA" id="ARBA00003747"/>
    </source>
</evidence>
<dbReference type="InterPro" id="IPR008266">
    <property type="entry name" value="Tyr_kinase_AS"/>
</dbReference>
<dbReference type="GO" id="GO:0050684">
    <property type="term" value="P:regulation of mRNA processing"/>
    <property type="evidence" value="ECO:0007669"/>
    <property type="project" value="TreeGrafter"/>
</dbReference>
<evidence type="ECO:0000256" key="9">
    <source>
        <dbReference type="ARBA" id="ARBA00022777"/>
    </source>
</evidence>
<evidence type="ECO:0000256" key="5">
    <source>
        <dbReference type="ARBA" id="ARBA00019973"/>
    </source>
</evidence>
<dbReference type="EC" id="2.7.11.1" evidence="3"/>
<evidence type="ECO:0000259" key="17">
    <source>
        <dbReference type="PROSITE" id="PS50011"/>
    </source>
</evidence>
<comment type="catalytic activity">
    <reaction evidence="13">
        <text>L-threonyl-[protein] + ATP = O-phospho-L-threonyl-[protein] + ADP + H(+)</text>
        <dbReference type="Rhea" id="RHEA:46608"/>
        <dbReference type="Rhea" id="RHEA-COMP:11060"/>
        <dbReference type="Rhea" id="RHEA-COMP:11605"/>
        <dbReference type="ChEBI" id="CHEBI:15378"/>
        <dbReference type="ChEBI" id="CHEBI:30013"/>
        <dbReference type="ChEBI" id="CHEBI:30616"/>
        <dbReference type="ChEBI" id="CHEBI:61977"/>
        <dbReference type="ChEBI" id="CHEBI:456216"/>
        <dbReference type="EC" id="2.7.11.1"/>
    </reaction>
</comment>
<sequence>METITPDAGTVTDVVDVDDYMFHWETEEEERPQHYFPGSYHPVEIGDQFSNGRYTIVHKLGHGGYSTVWLARDEKHGQFVAIKIMVPEHQSQSEAHSYGIEIDFLRELHQIPTNHPGKLMLMSCLDSFSHNGPNGSHLCIVSLPHRMSIGQSRYESHGTGTFELQAARAMSAQLIIMLSFLHSNGVVHGDFTPNNVLLAPPDLSHLTIEDLYHKYGEPIKAMTERRDGKPIPHGVPPYIVPEIWFGDRSTDLELRNAKLTLTDFGEAWRPALRSRYQLNTPDNYRAPEANFAEKENVPISFPSDIWSLGVGIFEIFGNHLFEGSPDPDGMLEDMINTLGKPPQRWWDLWEAKDEFFRGDVEWDEDGTYPYREHILLEERVRGWIGDVHRDEMTTEELEDLYSLVKGVLCWEPDDRLTADELLRGDWMKKWGLPALQAMYEARGEGRNIMSEIDSIDRTELAAAENGGSTRWKAAVSGVFLPEFATAWWTKTAATRKMADNSSCSTTAAMDTSTGNSCPGKSTAKIEAESRHPNIDFTFGETWTQDDLDKLDILVWNDDEPEEFYANYYEGGLHPVRIGDQLADGRYTIFHKLGRASFSTAWLAHDEKVNCNVAIKITGAQFTKSSNEADVLKFISSRPNGTHSCLVSKPASFTVAQGLLRMKKKRALPAEVARAITAQIIISLDALHSIGIVHGDQTFETQTIEEIYKSYDRPPQIPLHLYQAATLRKPPVPDNAPPYIVSSVYAIRGFDTIELPDAEVMIGDFSESWRPSQETKHELTTWPPSQAPESLFGKRLNITMDRPADIWSLGCLIYQLFGVRVILDTVHYDPDVNFARTVGMIGKPPKQWWDLSKKKDGLDSNEGNNDVAHDDLDENETIDDETKASLRRRVKVWLPKDRGYDPDHVMDEELEDLLALLESIFHWLPNERATASDLVFSLWMKKWGLPAMEAMKKGREAKNKEVGKA</sequence>
<comment type="subunit">
    <text evidence="2">Component of the EKC/KEOPS complex composed of at least BUD32, CGI121, GON7, KAE1 and PCC1; the whole complex dimerizes.</text>
</comment>
<comment type="catalytic activity">
    <reaction evidence="14">
        <text>L-seryl-[protein] + ATP = O-phospho-L-seryl-[protein] + ADP + H(+)</text>
        <dbReference type="Rhea" id="RHEA:17989"/>
        <dbReference type="Rhea" id="RHEA-COMP:9863"/>
        <dbReference type="Rhea" id="RHEA-COMP:11604"/>
        <dbReference type="ChEBI" id="CHEBI:15378"/>
        <dbReference type="ChEBI" id="CHEBI:29999"/>
        <dbReference type="ChEBI" id="CHEBI:30616"/>
        <dbReference type="ChEBI" id="CHEBI:83421"/>
        <dbReference type="ChEBI" id="CHEBI:456216"/>
        <dbReference type="EC" id="2.7.11.1"/>
    </reaction>
</comment>
<dbReference type="PANTHER" id="PTHR47634:SF9">
    <property type="entry name" value="PROTEIN KINASE DOMAIN-CONTAINING PROTEIN-RELATED"/>
    <property type="match status" value="1"/>
</dbReference>
<dbReference type="GeneID" id="69017869"/>
<evidence type="ECO:0000256" key="6">
    <source>
        <dbReference type="ARBA" id="ARBA00022527"/>
    </source>
</evidence>
<evidence type="ECO:0000256" key="14">
    <source>
        <dbReference type="ARBA" id="ARBA00048679"/>
    </source>
</evidence>
<keyword evidence="8 15" id="KW-0547">Nucleotide-binding</keyword>
<evidence type="ECO:0000256" key="13">
    <source>
        <dbReference type="ARBA" id="ARBA00047899"/>
    </source>
</evidence>
<evidence type="ECO:0000256" key="12">
    <source>
        <dbReference type="ARBA" id="ARBA00033194"/>
    </source>
</evidence>
<keyword evidence="9 18" id="KW-0418">Kinase</keyword>